<accession>A0A553IFE0</accession>
<dbReference type="GO" id="GO:0020037">
    <property type="term" value="F:heme binding"/>
    <property type="evidence" value="ECO:0007669"/>
    <property type="project" value="InterPro"/>
</dbReference>
<dbReference type="PRINTS" id="PR00463">
    <property type="entry name" value="EP450I"/>
</dbReference>
<comment type="caution">
    <text evidence="10">The sequence shown here is derived from an EMBL/GenBank/DDBJ whole genome shotgun (WGS) entry which is preliminary data.</text>
</comment>
<keyword evidence="5 8" id="KW-0560">Oxidoreductase</keyword>
<keyword evidence="3 7" id="KW-0349">Heme</keyword>
<feature type="transmembrane region" description="Helical" evidence="9">
    <location>
        <begin position="12"/>
        <end position="31"/>
    </location>
</feature>
<dbReference type="OrthoDB" id="1470350at2759"/>
<feature type="binding site" description="axial binding residue" evidence="7">
    <location>
        <position position="438"/>
    </location>
    <ligand>
        <name>heme</name>
        <dbReference type="ChEBI" id="CHEBI:30413"/>
    </ligand>
    <ligandPart>
        <name>Fe</name>
        <dbReference type="ChEBI" id="CHEBI:18248"/>
    </ligandPart>
</feature>
<evidence type="ECO:0000256" key="7">
    <source>
        <dbReference type="PIRSR" id="PIRSR602401-1"/>
    </source>
</evidence>
<dbReference type="InterPro" id="IPR036396">
    <property type="entry name" value="Cyt_P450_sf"/>
</dbReference>
<dbReference type="InterPro" id="IPR001128">
    <property type="entry name" value="Cyt_P450"/>
</dbReference>
<dbReference type="PANTHER" id="PTHR24305:SF96">
    <property type="entry name" value="CYTOCHROME P450 MONOOXYGENASE STCB-RELATED"/>
    <property type="match status" value="1"/>
</dbReference>
<keyword evidence="6 7" id="KW-0408">Iron</keyword>
<dbReference type="SUPFAM" id="SSF48264">
    <property type="entry name" value="Cytochrome P450"/>
    <property type="match status" value="1"/>
</dbReference>
<keyword evidence="9" id="KW-0812">Transmembrane</keyword>
<dbReference type="Pfam" id="PF00067">
    <property type="entry name" value="p450"/>
    <property type="match status" value="1"/>
</dbReference>
<comment type="similarity">
    <text evidence="2 8">Belongs to the cytochrome P450 family.</text>
</comment>
<dbReference type="GO" id="GO:0004497">
    <property type="term" value="F:monooxygenase activity"/>
    <property type="evidence" value="ECO:0007669"/>
    <property type="project" value="UniProtKB-KW"/>
</dbReference>
<evidence type="ECO:0000256" key="2">
    <source>
        <dbReference type="ARBA" id="ARBA00010617"/>
    </source>
</evidence>
<proteinExistence type="inferred from homology"/>
<dbReference type="InterPro" id="IPR017972">
    <property type="entry name" value="Cyt_P450_CS"/>
</dbReference>
<protein>
    <recommendedName>
        <fullName evidence="12">Cytochrome P450</fullName>
    </recommendedName>
</protein>
<dbReference type="PANTHER" id="PTHR24305">
    <property type="entry name" value="CYTOCHROME P450"/>
    <property type="match status" value="1"/>
</dbReference>
<reference evidence="11" key="1">
    <citation type="submission" date="2019-06" db="EMBL/GenBank/DDBJ databases">
        <title>Draft genome sequence of the griseofulvin-producing fungus Xylaria cubensis strain G536.</title>
        <authorList>
            <person name="Mead M.E."/>
            <person name="Raja H.A."/>
            <person name="Steenwyk J.L."/>
            <person name="Knowles S.L."/>
            <person name="Oberlies N.H."/>
            <person name="Rokas A."/>
        </authorList>
    </citation>
    <scope>NUCLEOTIDE SEQUENCE [LARGE SCALE GENOMIC DNA]</scope>
    <source>
        <strain evidence="11">G536</strain>
    </source>
</reference>
<keyword evidence="4 7" id="KW-0479">Metal-binding</keyword>
<evidence type="ECO:0000256" key="9">
    <source>
        <dbReference type="SAM" id="Phobius"/>
    </source>
</evidence>
<keyword evidence="11" id="KW-1185">Reference proteome</keyword>
<dbReference type="GO" id="GO:0016705">
    <property type="term" value="F:oxidoreductase activity, acting on paired donors, with incorporation or reduction of molecular oxygen"/>
    <property type="evidence" value="ECO:0007669"/>
    <property type="project" value="InterPro"/>
</dbReference>
<dbReference type="CDD" id="cd11059">
    <property type="entry name" value="CYP_fungal"/>
    <property type="match status" value="1"/>
</dbReference>
<dbReference type="EMBL" id="VFLP01000001">
    <property type="protein sequence ID" value="TRX98911.1"/>
    <property type="molecule type" value="Genomic_DNA"/>
</dbReference>
<dbReference type="PROSITE" id="PS00086">
    <property type="entry name" value="CYTOCHROME_P450"/>
    <property type="match status" value="1"/>
</dbReference>
<evidence type="ECO:0000256" key="8">
    <source>
        <dbReference type="RuleBase" id="RU000461"/>
    </source>
</evidence>
<keyword evidence="9" id="KW-1133">Transmembrane helix</keyword>
<evidence type="ECO:0000313" key="10">
    <source>
        <dbReference type="EMBL" id="TRX98911.1"/>
    </source>
</evidence>
<dbReference type="InterPro" id="IPR050121">
    <property type="entry name" value="Cytochrome_P450_monoxygenase"/>
</dbReference>
<dbReference type="Proteomes" id="UP000319160">
    <property type="component" value="Unassembled WGS sequence"/>
</dbReference>
<evidence type="ECO:0000256" key="1">
    <source>
        <dbReference type="ARBA" id="ARBA00001971"/>
    </source>
</evidence>
<dbReference type="GO" id="GO:0005506">
    <property type="term" value="F:iron ion binding"/>
    <property type="evidence" value="ECO:0007669"/>
    <property type="project" value="InterPro"/>
</dbReference>
<evidence type="ECO:0008006" key="12">
    <source>
        <dbReference type="Google" id="ProtNLM"/>
    </source>
</evidence>
<comment type="cofactor">
    <cofactor evidence="1 7">
        <name>heme</name>
        <dbReference type="ChEBI" id="CHEBI:30413"/>
    </cofactor>
</comment>
<dbReference type="AlphaFoldDB" id="A0A553IFE0"/>
<dbReference type="InterPro" id="IPR002401">
    <property type="entry name" value="Cyt_P450_E_grp-I"/>
</dbReference>
<organism evidence="10 11">
    <name type="scientific">Xylaria flabelliformis</name>
    <dbReference type="NCBI Taxonomy" id="2512241"/>
    <lineage>
        <taxon>Eukaryota</taxon>
        <taxon>Fungi</taxon>
        <taxon>Dikarya</taxon>
        <taxon>Ascomycota</taxon>
        <taxon>Pezizomycotina</taxon>
        <taxon>Sordariomycetes</taxon>
        <taxon>Xylariomycetidae</taxon>
        <taxon>Xylariales</taxon>
        <taxon>Xylariaceae</taxon>
        <taxon>Xylaria</taxon>
    </lineage>
</organism>
<sequence length="495" mass="56391">MEVNSELVKSNHYYSLGALGLLVLLLVLSSARNDPLSHVPGPWYAKWTELVAKYYWVTAQKSIYIHNLHLKYGPIVRVGPREVYTADPKAVQQVFRIKKEFLKAQWYLAFAPFVLTIFNVLEVPVHRRLRRLLSNPLSETGLRPFYPQVEHKVDLAIDGIKKEFETRGVADVYKWWFFFATDVIGEMSFGEGFRMLESGKVNQYITDLQSVGELAAYRSAFPWLLQFSMRFGIPLPLLSKAQASAKRIKNYSKESLKRHAAIVEKEGPGSRPTLFTKIYDAENDDSITQDEMADNAQSYIVAGSDTTSNTLTFFTWAVCRHPEVKAKLLKELEVLPDNFTYEDMRQTHLPYLEQCVNETLRRYPSVPAGLPRVVPEGGAELCGYHIPAGYTVSQQNYSLHRNPDAFPDPEKFDPSRWENPTQVMKDSFIPFGGGSRICIGLHLGKVEVKLAAARFFKAFPNAKVSTREGMKDEDMSQKLFFLSTPKGHRCLLELE</sequence>
<name>A0A553IFE0_9PEZI</name>
<dbReference type="STRING" id="2512241.A0A553IFE0"/>
<evidence type="ECO:0000256" key="3">
    <source>
        <dbReference type="ARBA" id="ARBA00022617"/>
    </source>
</evidence>
<evidence type="ECO:0000256" key="4">
    <source>
        <dbReference type="ARBA" id="ARBA00022723"/>
    </source>
</evidence>
<evidence type="ECO:0000256" key="6">
    <source>
        <dbReference type="ARBA" id="ARBA00023004"/>
    </source>
</evidence>
<dbReference type="PRINTS" id="PR00385">
    <property type="entry name" value="P450"/>
</dbReference>
<keyword evidence="9" id="KW-0472">Membrane</keyword>
<gene>
    <name evidence="10" type="ORF">FHL15_000253</name>
</gene>
<evidence type="ECO:0000313" key="11">
    <source>
        <dbReference type="Proteomes" id="UP000319160"/>
    </source>
</evidence>
<keyword evidence="8" id="KW-0503">Monooxygenase</keyword>
<dbReference type="Gene3D" id="1.10.630.10">
    <property type="entry name" value="Cytochrome P450"/>
    <property type="match status" value="1"/>
</dbReference>
<evidence type="ECO:0000256" key="5">
    <source>
        <dbReference type="ARBA" id="ARBA00023002"/>
    </source>
</evidence>
<feature type="transmembrane region" description="Helical" evidence="9">
    <location>
        <begin position="104"/>
        <end position="121"/>
    </location>
</feature>